<protein>
    <submittedName>
        <fullName evidence="8">Major facilitator superfamily protein</fullName>
    </submittedName>
</protein>
<feature type="transmembrane region" description="Helical" evidence="6">
    <location>
        <begin position="194"/>
        <end position="215"/>
    </location>
</feature>
<dbReference type="SUPFAM" id="SSF103473">
    <property type="entry name" value="MFS general substrate transporter"/>
    <property type="match status" value="1"/>
</dbReference>
<proteinExistence type="predicted"/>
<dbReference type="GO" id="GO:0022857">
    <property type="term" value="F:transmembrane transporter activity"/>
    <property type="evidence" value="ECO:0007669"/>
    <property type="project" value="InterPro"/>
</dbReference>
<dbReference type="InterPro" id="IPR011701">
    <property type="entry name" value="MFS"/>
</dbReference>
<name>A0A9P4U399_9PEZI</name>
<feature type="transmembrane region" description="Helical" evidence="6">
    <location>
        <begin position="474"/>
        <end position="496"/>
    </location>
</feature>
<feature type="region of interest" description="Disordered" evidence="5">
    <location>
        <begin position="1"/>
        <end position="22"/>
    </location>
</feature>
<dbReference type="PROSITE" id="PS50850">
    <property type="entry name" value="MFS"/>
    <property type="match status" value="1"/>
</dbReference>
<feature type="transmembrane region" description="Helical" evidence="6">
    <location>
        <begin position="101"/>
        <end position="120"/>
    </location>
</feature>
<evidence type="ECO:0000256" key="5">
    <source>
        <dbReference type="SAM" id="MobiDB-lite"/>
    </source>
</evidence>
<evidence type="ECO:0000256" key="3">
    <source>
        <dbReference type="ARBA" id="ARBA00022989"/>
    </source>
</evidence>
<keyword evidence="4 6" id="KW-0472">Membrane</keyword>
<evidence type="ECO:0000313" key="8">
    <source>
        <dbReference type="EMBL" id="KAF2434737.1"/>
    </source>
</evidence>
<evidence type="ECO:0000256" key="4">
    <source>
        <dbReference type="ARBA" id="ARBA00023136"/>
    </source>
</evidence>
<feature type="transmembrane region" description="Helical" evidence="6">
    <location>
        <begin position="132"/>
        <end position="150"/>
    </location>
</feature>
<dbReference type="GO" id="GO:0005886">
    <property type="term" value="C:plasma membrane"/>
    <property type="evidence" value="ECO:0007669"/>
    <property type="project" value="TreeGrafter"/>
</dbReference>
<reference evidence="8" key="1">
    <citation type="journal article" date="2020" name="Stud. Mycol.">
        <title>101 Dothideomycetes genomes: a test case for predicting lifestyles and emergence of pathogens.</title>
        <authorList>
            <person name="Haridas S."/>
            <person name="Albert R."/>
            <person name="Binder M."/>
            <person name="Bloem J."/>
            <person name="Labutti K."/>
            <person name="Salamov A."/>
            <person name="Andreopoulos B."/>
            <person name="Baker S."/>
            <person name="Barry K."/>
            <person name="Bills G."/>
            <person name="Bluhm B."/>
            <person name="Cannon C."/>
            <person name="Castanera R."/>
            <person name="Culley D."/>
            <person name="Daum C."/>
            <person name="Ezra D."/>
            <person name="Gonzalez J."/>
            <person name="Henrissat B."/>
            <person name="Kuo A."/>
            <person name="Liang C."/>
            <person name="Lipzen A."/>
            <person name="Lutzoni F."/>
            <person name="Magnuson J."/>
            <person name="Mondo S."/>
            <person name="Nolan M."/>
            <person name="Ohm R."/>
            <person name="Pangilinan J."/>
            <person name="Park H.-J."/>
            <person name="Ramirez L."/>
            <person name="Alfaro M."/>
            <person name="Sun H."/>
            <person name="Tritt A."/>
            <person name="Yoshinaga Y."/>
            <person name="Zwiers L.-H."/>
            <person name="Turgeon B."/>
            <person name="Goodwin S."/>
            <person name="Spatafora J."/>
            <person name="Crous P."/>
            <person name="Grigoriev I."/>
        </authorList>
    </citation>
    <scope>NUCLEOTIDE SEQUENCE</scope>
    <source>
        <strain evidence="8">CBS 130266</strain>
    </source>
</reference>
<dbReference type="PANTHER" id="PTHR23502:SF3">
    <property type="entry name" value="MAJOR FACILITATOR SUPERFAMILY (MFS) PROFILE DOMAIN-CONTAINING PROTEIN-RELATED"/>
    <property type="match status" value="1"/>
</dbReference>
<dbReference type="PANTHER" id="PTHR23502">
    <property type="entry name" value="MAJOR FACILITATOR SUPERFAMILY"/>
    <property type="match status" value="1"/>
</dbReference>
<dbReference type="OrthoDB" id="5376138at2759"/>
<dbReference type="Gene3D" id="1.20.1250.20">
    <property type="entry name" value="MFS general substrate transporter like domains"/>
    <property type="match status" value="1"/>
</dbReference>
<feature type="transmembrane region" description="Helical" evidence="6">
    <location>
        <begin position="406"/>
        <end position="427"/>
    </location>
</feature>
<evidence type="ECO:0000256" key="1">
    <source>
        <dbReference type="ARBA" id="ARBA00004141"/>
    </source>
</evidence>
<comment type="subcellular location">
    <subcellularLocation>
        <location evidence="1">Membrane</location>
        <topology evidence="1">Multi-pass membrane protein</topology>
    </subcellularLocation>
</comment>
<dbReference type="AlphaFoldDB" id="A0A9P4U399"/>
<accession>A0A9P4U399</accession>
<gene>
    <name evidence="8" type="ORF">EJ08DRAFT_581578</name>
</gene>
<feature type="transmembrane region" description="Helical" evidence="6">
    <location>
        <begin position="439"/>
        <end position="462"/>
    </location>
</feature>
<comment type="caution">
    <text evidence="8">The sequence shown here is derived from an EMBL/GenBank/DDBJ whole genome shotgun (WGS) entry which is preliminary data.</text>
</comment>
<organism evidence="8 9">
    <name type="scientific">Tothia fuscella</name>
    <dbReference type="NCBI Taxonomy" id="1048955"/>
    <lineage>
        <taxon>Eukaryota</taxon>
        <taxon>Fungi</taxon>
        <taxon>Dikarya</taxon>
        <taxon>Ascomycota</taxon>
        <taxon>Pezizomycotina</taxon>
        <taxon>Dothideomycetes</taxon>
        <taxon>Pleosporomycetidae</taxon>
        <taxon>Venturiales</taxon>
        <taxon>Cylindrosympodiaceae</taxon>
        <taxon>Tothia</taxon>
    </lineage>
</organism>
<feature type="transmembrane region" description="Helical" evidence="6">
    <location>
        <begin position="156"/>
        <end position="182"/>
    </location>
</feature>
<feature type="transmembrane region" description="Helical" evidence="6">
    <location>
        <begin position="68"/>
        <end position="89"/>
    </location>
</feature>
<keyword evidence="9" id="KW-1185">Reference proteome</keyword>
<dbReference type="InterPro" id="IPR020846">
    <property type="entry name" value="MFS_dom"/>
</dbReference>
<dbReference type="Proteomes" id="UP000800235">
    <property type="component" value="Unassembled WGS sequence"/>
</dbReference>
<evidence type="ECO:0000256" key="2">
    <source>
        <dbReference type="ARBA" id="ARBA00022692"/>
    </source>
</evidence>
<keyword evidence="2 6" id="KW-0812">Transmembrane</keyword>
<feature type="transmembrane region" description="Helical" evidence="6">
    <location>
        <begin position="338"/>
        <end position="359"/>
    </location>
</feature>
<feature type="domain" description="Major facilitator superfamily (MFS) profile" evidence="7">
    <location>
        <begin position="70"/>
        <end position="503"/>
    </location>
</feature>
<feature type="transmembrane region" description="Helical" evidence="6">
    <location>
        <begin position="380"/>
        <end position="400"/>
    </location>
</feature>
<evidence type="ECO:0000259" key="7">
    <source>
        <dbReference type="PROSITE" id="PS50850"/>
    </source>
</evidence>
<dbReference type="FunFam" id="1.20.1250.20:FF:000088">
    <property type="entry name" value="MFS multidrug transporter, putative"/>
    <property type="match status" value="1"/>
</dbReference>
<feature type="transmembrane region" description="Helical" evidence="6">
    <location>
        <begin position="221"/>
        <end position="241"/>
    </location>
</feature>
<dbReference type="EMBL" id="MU007015">
    <property type="protein sequence ID" value="KAF2434737.1"/>
    <property type="molecule type" value="Genomic_DNA"/>
</dbReference>
<dbReference type="Pfam" id="PF07690">
    <property type="entry name" value="MFS_1"/>
    <property type="match status" value="1"/>
</dbReference>
<evidence type="ECO:0000256" key="6">
    <source>
        <dbReference type="SAM" id="Phobius"/>
    </source>
</evidence>
<dbReference type="InterPro" id="IPR036259">
    <property type="entry name" value="MFS_trans_sf"/>
</dbReference>
<feature type="transmembrane region" description="Helical" evidence="6">
    <location>
        <begin position="294"/>
        <end position="318"/>
    </location>
</feature>
<evidence type="ECO:0000313" key="9">
    <source>
        <dbReference type="Proteomes" id="UP000800235"/>
    </source>
</evidence>
<keyword evidence="3 6" id="KW-1133">Transmembrane helix</keyword>
<sequence length="536" mass="60046">MASNNLNASRSTSTGSSEPQSILDVTNKTPYADITHTLTTTSASNPNVLRESDVEPKLGFSFSSRRKWWIIFVIFLVQTSMNFNASVYGNAVHPIMNKYKVSQMVAVAGQGVFLIAYAFGCELWAPWSEEKGRWWVLQMSLGLVNLWQIPCALAPWFPMVVVFRALGGLSSAGGSVTLGMVADMWHPHEQQFPVAFVVLSSVGGSIFGPVLGGFIEKHLDLQWNFWIQLLFGATVQLIHFFTVEETMASCIVTKEAAKRRKAGETEIRSVAEVHKTSMTWKDISKIWIRPFRMLFCEPVVLFLSLLSGFSDALIFTFLDAFGKVYRQWNFDSVEIGFTFLPIGLGYLIAYAIWMLVIVRNNRFHKAHPDTPKPAEHRLKWLMWTAPCLPIGMLAFAWTSTGLPMNWIVPMLFSVLIGIANFAIYGATIDYMVAVYGGKYSACATGGNGFSRDFLAGVAAFYASPLYSNLRDRPLQYASTLLGCMAFLLIIPVYIFYHYGPQIYKKSKYAQEIKAERERSEAVLPKTETSAPVANWE</sequence>